<proteinExistence type="predicted"/>
<dbReference type="PANTHER" id="PTHR24186:SF37">
    <property type="entry name" value="PGG DOMAIN-CONTAINING PROTEIN"/>
    <property type="match status" value="1"/>
</dbReference>
<dbReference type="EMBL" id="RXIC02000019">
    <property type="protein sequence ID" value="KAB1227094.1"/>
    <property type="molecule type" value="Genomic_DNA"/>
</dbReference>
<feature type="repeat" description="ANK" evidence="7">
    <location>
        <begin position="125"/>
        <end position="147"/>
    </location>
</feature>
<evidence type="ECO:0000256" key="6">
    <source>
        <dbReference type="ARBA" id="ARBA00023136"/>
    </source>
</evidence>
<feature type="transmembrane region" description="Helical" evidence="9">
    <location>
        <begin position="369"/>
        <end position="388"/>
    </location>
</feature>
<organism evidence="12 13">
    <name type="scientific">Morella rubra</name>
    <name type="common">Chinese bayberry</name>
    <dbReference type="NCBI Taxonomy" id="262757"/>
    <lineage>
        <taxon>Eukaryota</taxon>
        <taxon>Viridiplantae</taxon>
        <taxon>Streptophyta</taxon>
        <taxon>Embryophyta</taxon>
        <taxon>Tracheophyta</taxon>
        <taxon>Spermatophyta</taxon>
        <taxon>Magnoliopsida</taxon>
        <taxon>eudicotyledons</taxon>
        <taxon>Gunneridae</taxon>
        <taxon>Pentapetalae</taxon>
        <taxon>rosids</taxon>
        <taxon>fabids</taxon>
        <taxon>Fagales</taxon>
        <taxon>Myricaceae</taxon>
        <taxon>Morella</taxon>
    </lineage>
</organism>
<dbReference type="Gene3D" id="1.25.40.20">
    <property type="entry name" value="Ankyrin repeat-containing domain"/>
    <property type="match status" value="1"/>
</dbReference>
<accession>A0A6A1WR30</accession>
<keyword evidence="4 9" id="KW-1133">Transmembrane helix</keyword>
<comment type="caution">
    <text evidence="12">The sequence shown here is derived from an EMBL/GenBank/DDBJ whole genome shotgun (WGS) entry which is preliminary data.</text>
</comment>
<feature type="region of interest" description="Disordered" evidence="8">
    <location>
        <begin position="271"/>
        <end position="293"/>
    </location>
</feature>
<dbReference type="InterPro" id="IPR026961">
    <property type="entry name" value="PGG_dom"/>
</dbReference>
<keyword evidence="5 7" id="KW-0040">ANK repeat</keyword>
<evidence type="ECO:0000256" key="5">
    <source>
        <dbReference type="ARBA" id="ARBA00023043"/>
    </source>
</evidence>
<evidence type="ECO:0000256" key="4">
    <source>
        <dbReference type="ARBA" id="ARBA00022989"/>
    </source>
</evidence>
<dbReference type="SMART" id="SM00248">
    <property type="entry name" value="ANK"/>
    <property type="match status" value="6"/>
</dbReference>
<evidence type="ECO:0000259" key="10">
    <source>
        <dbReference type="Pfam" id="PF13962"/>
    </source>
</evidence>
<dbReference type="SUPFAM" id="SSF48403">
    <property type="entry name" value="Ankyrin repeat"/>
    <property type="match status" value="1"/>
</dbReference>
<dbReference type="InterPro" id="IPR036770">
    <property type="entry name" value="Ankyrin_rpt-contain_sf"/>
</dbReference>
<name>A0A6A1WR30_9ROSI</name>
<dbReference type="OrthoDB" id="1585477at2759"/>
<dbReference type="Proteomes" id="UP000516437">
    <property type="component" value="Chromosome 1"/>
</dbReference>
<dbReference type="Pfam" id="PF13962">
    <property type="entry name" value="PGG"/>
    <property type="match status" value="1"/>
</dbReference>
<evidence type="ECO:0000256" key="9">
    <source>
        <dbReference type="SAM" id="Phobius"/>
    </source>
</evidence>
<dbReference type="PANTHER" id="PTHR24186">
    <property type="entry name" value="PROTEIN PHOSPHATASE 1 REGULATORY SUBUNIT"/>
    <property type="match status" value="1"/>
</dbReference>
<reference evidence="12" key="1">
    <citation type="submission" date="2018-07" db="EMBL/GenBank/DDBJ databases">
        <authorList>
            <person name="Gao Z.-S."/>
            <person name="Jia H.-M."/>
            <person name="Jia H.-J."/>
            <person name="Cai Q.-L."/>
            <person name="Wang Y."/>
            <person name="Zhao H.-B."/>
        </authorList>
    </citation>
    <scope>NUCLEOTIDE SEQUENCE</scope>
    <source>
        <tissue evidence="12">Leaves</tissue>
    </source>
</reference>
<feature type="compositionally biased region" description="Polar residues" evidence="8">
    <location>
        <begin position="278"/>
        <end position="290"/>
    </location>
</feature>
<reference evidence="12 13" key="2">
    <citation type="journal article" date="2019" name="Plant Biotechnol. J.">
        <title>The red bayberry genome and genetic basis of sex determination.</title>
        <authorList>
            <person name="Jia H.M."/>
            <person name="Jia H.J."/>
            <person name="Cai Q.L."/>
            <person name="Wang Y."/>
            <person name="Zhao H.B."/>
            <person name="Yang W.F."/>
            <person name="Wang G.Y."/>
            <person name="Li Y.H."/>
            <person name="Zhan D.L."/>
            <person name="Shen Y.T."/>
            <person name="Niu Q.F."/>
            <person name="Chang L."/>
            <person name="Qiu J."/>
            <person name="Zhao L."/>
            <person name="Xie H.B."/>
            <person name="Fu W.Y."/>
            <person name="Jin J."/>
            <person name="Li X.W."/>
            <person name="Jiao Y."/>
            <person name="Zhou C.C."/>
            <person name="Tu T."/>
            <person name="Chai C.Y."/>
            <person name="Gao J.L."/>
            <person name="Fan L.J."/>
            <person name="van de Weg E."/>
            <person name="Wang J.Y."/>
            <person name="Gao Z.S."/>
        </authorList>
    </citation>
    <scope>NUCLEOTIDE SEQUENCE [LARGE SCALE GENOMIC DNA]</scope>
    <source>
        <tissue evidence="12">Leaves</tissue>
    </source>
</reference>
<feature type="transmembrane region" description="Helical" evidence="9">
    <location>
        <begin position="441"/>
        <end position="464"/>
    </location>
</feature>
<dbReference type="AlphaFoldDB" id="A0A6A1WR30"/>
<evidence type="ECO:0000256" key="2">
    <source>
        <dbReference type="ARBA" id="ARBA00022692"/>
    </source>
</evidence>
<evidence type="ECO:0000313" key="11">
    <source>
        <dbReference type="EMBL" id="KAB1227094.1"/>
    </source>
</evidence>
<dbReference type="PROSITE" id="PS50088">
    <property type="entry name" value="ANK_REPEAT"/>
    <property type="match status" value="3"/>
</dbReference>
<gene>
    <name evidence="11" type="ORF">CJ030_MR1G028215</name>
    <name evidence="12" type="ORF">CJ030_MR1G028217</name>
</gene>
<evidence type="ECO:0000256" key="8">
    <source>
        <dbReference type="SAM" id="MobiDB-lite"/>
    </source>
</evidence>
<reference evidence="12" key="3">
    <citation type="submission" date="2019-09" db="EMBL/GenBank/DDBJ databases">
        <authorList>
            <person name="Gao Z."/>
        </authorList>
    </citation>
    <scope>NUCLEOTIDE SEQUENCE</scope>
    <source>
        <tissue evidence="12">Leaves</tissue>
    </source>
</reference>
<dbReference type="InterPro" id="IPR002110">
    <property type="entry name" value="Ankyrin_rpt"/>
</dbReference>
<evidence type="ECO:0000313" key="13">
    <source>
        <dbReference type="Proteomes" id="UP000516437"/>
    </source>
</evidence>
<evidence type="ECO:0000313" key="12">
    <source>
        <dbReference type="EMBL" id="KAB1227096.1"/>
    </source>
</evidence>
<keyword evidence="3" id="KW-0677">Repeat</keyword>
<feature type="transmembrane region" description="Helical" evidence="9">
    <location>
        <begin position="309"/>
        <end position="327"/>
    </location>
</feature>
<evidence type="ECO:0000256" key="1">
    <source>
        <dbReference type="ARBA" id="ARBA00004141"/>
    </source>
</evidence>
<keyword evidence="2 9" id="KW-0812">Transmembrane</keyword>
<protein>
    <recommendedName>
        <fullName evidence="10">PGG domain-containing protein</fullName>
    </recommendedName>
</protein>
<dbReference type="Pfam" id="PF12796">
    <property type="entry name" value="Ank_2"/>
    <property type="match status" value="2"/>
</dbReference>
<dbReference type="PROSITE" id="PS50297">
    <property type="entry name" value="ANK_REP_REGION"/>
    <property type="match status" value="3"/>
</dbReference>
<evidence type="ECO:0000256" key="7">
    <source>
        <dbReference type="PROSITE-ProRule" id="PRU00023"/>
    </source>
</evidence>
<comment type="subcellular location">
    <subcellularLocation>
        <location evidence="1">Membrane</location>
        <topology evidence="1">Multi-pass membrane protein</topology>
    </subcellularLocation>
</comment>
<keyword evidence="6 9" id="KW-0472">Membrane</keyword>
<keyword evidence="13" id="KW-1185">Reference proteome</keyword>
<feature type="repeat" description="ANK" evidence="7">
    <location>
        <begin position="91"/>
        <end position="112"/>
    </location>
</feature>
<feature type="domain" description="PGG" evidence="10">
    <location>
        <begin position="302"/>
        <end position="421"/>
    </location>
</feature>
<sequence length="489" mass="54274">MRLLSLLDKEKGEEENQREIAMENRLQEAAMKGSVQSLLELLQEDPQILSKKTAPSLSDTPLHIAALLGHSAFAKKVLAWKPELAAELNTHGSSPLHLAAAKGSVEIVKDLILVNPDMCLVWDLEGRTPLHLAAIKGRVGVLDELIRIRPEASRVFTNWGDSCLHLCVKYNKFEALKVLVACIGGDDEFVNWRDSDGNTVLHVAVSHKQLEIIKFLLNQTKIEVNAQNANGFTALDVLSHGPRDIRDMEIKACLRKAKALRINEAPSRTHNPDIACGSTLTQPSTSQETGVEQPVKKHKSIDWLGRKRSALMIVASLLATVAFQAAITPPGGLWQDDYLVDSDGNPVEKPHTVGTAVMAYTIGTDYGRFMIFNTIAFLASLSIILLLVSGLPIKQRRWMWIQMVTMWIAITALSGTYLLGLKTLTPNHVEGVLYHVMRISIYLWLAMMGLVFLGNTIRMVLWLLRKFGYINEKPRGASIGIEDDENDEL</sequence>
<dbReference type="GO" id="GO:0005886">
    <property type="term" value="C:plasma membrane"/>
    <property type="evidence" value="ECO:0007669"/>
    <property type="project" value="TreeGrafter"/>
</dbReference>
<evidence type="ECO:0000256" key="3">
    <source>
        <dbReference type="ARBA" id="ARBA00022737"/>
    </source>
</evidence>
<feature type="transmembrane region" description="Helical" evidence="9">
    <location>
        <begin position="400"/>
        <end position="421"/>
    </location>
</feature>
<feature type="repeat" description="ANK" evidence="7">
    <location>
        <begin position="196"/>
        <end position="218"/>
    </location>
</feature>
<dbReference type="EMBL" id="RXIC02000019">
    <property type="protein sequence ID" value="KAB1227096.1"/>
    <property type="molecule type" value="Genomic_DNA"/>
</dbReference>